<dbReference type="PANTHER" id="PTHR43806">
    <property type="entry name" value="PEPTIDASE S8"/>
    <property type="match status" value="1"/>
</dbReference>
<evidence type="ECO:0000259" key="6">
    <source>
        <dbReference type="Pfam" id="PF00082"/>
    </source>
</evidence>
<evidence type="ECO:0000256" key="3">
    <source>
        <dbReference type="ARBA" id="ARBA00022801"/>
    </source>
</evidence>
<feature type="domain" description="Peptidase S8/S53" evidence="6">
    <location>
        <begin position="182"/>
        <end position="457"/>
    </location>
</feature>
<accession>A0A841BYQ4</accession>
<dbReference type="EMBL" id="JACHMN010000003">
    <property type="protein sequence ID" value="MBB5872618.1"/>
    <property type="molecule type" value="Genomic_DNA"/>
</dbReference>
<proteinExistence type="inferred from homology"/>
<dbReference type="Proteomes" id="UP000587527">
    <property type="component" value="Unassembled WGS sequence"/>
</dbReference>
<dbReference type="AlphaFoldDB" id="A0A841BYQ4"/>
<dbReference type="SUPFAM" id="SSF52743">
    <property type="entry name" value="Subtilisin-like"/>
    <property type="match status" value="1"/>
</dbReference>
<comment type="caution">
    <text evidence="7">The sequence shown here is derived from an EMBL/GenBank/DDBJ whole genome shotgun (WGS) entry which is preliminary data.</text>
</comment>
<dbReference type="GO" id="GO:0004252">
    <property type="term" value="F:serine-type endopeptidase activity"/>
    <property type="evidence" value="ECO:0007669"/>
    <property type="project" value="UniProtKB-UniRule"/>
</dbReference>
<sequence>MADNKADTQWYSLEEPFDAEWTAPRLDIDTLGLIKLGVKMIPSADGTPALYRRDCLLADGEAVRAAPQAIDEINACLAQRGWHVEIPADAIEADLVPLYLSGDGHTPVDPLDARKLLALADGLSDSTVVVVASLVLDRLLFVGTPAKDGFSVSGVFAGAARQAVAVIGGPPARRPIDALPGGRRPVVAVLDSGVGPHPWLDGDGPDPFWTDAADLGWVPKAPARALVDPVTGNDDPHDGVIDSHAGHGTFIAGLIRQAAPDARVLSMRLMRGAGMLEEHLVISALEWLLSRCRAAATDPSLFVDVINLSFGYYAEAPTNSVRTARLRYYLGELGDLGVRVVAAAGNHANQSIVYPAVFADQQFSGKAPKTQMVSVGALNPDGSQAAYSNYGRWVQHTQVGTALISTMPVFGRAPASDGATPYEPNHLTSGFARWSGTSFATGVLSGLIAAALTDDPTLHLIEPEIAHERARRALDAADGR</sequence>
<evidence type="ECO:0000313" key="8">
    <source>
        <dbReference type="Proteomes" id="UP000587527"/>
    </source>
</evidence>
<evidence type="ECO:0000256" key="5">
    <source>
        <dbReference type="PROSITE-ProRule" id="PRU01240"/>
    </source>
</evidence>
<keyword evidence="3 5" id="KW-0378">Hydrolase</keyword>
<name>A0A841BYQ4_9ACTN</name>
<dbReference type="PROSITE" id="PS51892">
    <property type="entry name" value="SUBTILASE"/>
    <property type="match status" value="1"/>
</dbReference>
<gene>
    <name evidence="7" type="ORF">F4553_006052</name>
</gene>
<dbReference type="Gene3D" id="3.40.50.200">
    <property type="entry name" value="Peptidase S8/S53 domain"/>
    <property type="match status" value="1"/>
</dbReference>
<evidence type="ECO:0000256" key="2">
    <source>
        <dbReference type="ARBA" id="ARBA00022670"/>
    </source>
</evidence>
<dbReference type="RefSeq" id="WP_184842536.1">
    <property type="nucleotide sequence ID" value="NZ_JACHMN010000003.1"/>
</dbReference>
<feature type="active site" description="Charge relay system" evidence="5">
    <location>
        <position position="438"/>
    </location>
</feature>
<feature type="active site" description="Charge relay system" evidence="5">
    <location>
        <position position="191"/>
    </location>
</feature>
<evidence type="ECO:0000313" key="7">
    <source>
        <dbReference type="EMBL" id="MBB5872618.1"/>
    </source>
</evidence>
<evidence type="ECO:0000256" key="4">
    <source>
        <dbReference type="ARBA" id="ARBA00022825"/>
    </source>
</evidence>
<evidence type="ECO:0000256" key="1">
    <source>
        <dbReference type="ARBA" id="ARBA00011073"/>
    </source>
</evidence>
<dbReference type="GO" id="GO:0006508">
    <property type="term" value="P:proteolysis"/>
    <property type="evidence" value="ECO:0007669"/>
    <property type="project" value="UniProtKB-KW"/>
</dbReference>
<dbReference type="PRINTS" id="PR00723">
    <property type="entry name" value="SUBTILISIN"/>
</dbReference>
<keyword evidence="2 5" id="KW-0645">Protease</keyword>
<dbReference type="InterPro" id="IPR036852">
    <property type="entry name" value="Peptidase_S8/S53_dom_sf"/>
</dbReference>
<dbReference type="InterPro" id="IPR015500">
    <property type="entry name" value="Peptidase_S8_subtilisin-rel"/>
</dbReference>
<dbReference type="PANTHER" id="PTHR43806:SF11">
    <property type="entry name" value="CEREVISIN-RELATED"/>
    <property type="match status" value="1"/>
</dbReference>
<dbReference type="InterPro" id="IPR050131">
    <property type="entry name" value="Peptidase_S8_subtilisin-like"/>
</dbReference>
<reference evidence="7 8" key="1">
    <citation type="submission" date="2020-08" db="EMBL/GenBank/DDBJ databases">
        <title>Sequencing the genomes of 1000 actinobacteria strains.</title>
        <authorList>
            <person name="Klenk H.-P."/>
        </authorList>
    </citation>
    <scope>NUCLEOTIDE SEQUENCE [LARGE SCALE GENOMIC DNA]</scope>
    <source>
        <strain evidence="7 8">DSM 45362</strain>
    </source>
</reference>
<dbReference type="InterPro" id="IPR000209">
    <property type="entry name" value="Peptidase_S8/S53_dom"/>
</dbReference>
<protein>
    <recommendedName>
        <fullName evidence="6">Peptidase S8/S53 domain-containing protein</fullName>
    </recommendedName>
</protein>
<organism evidence="7 8">
    <name type="scientific">Allocatelliglobosispora scoriae</name>
    <dbReference type="NCBI Taxonomy" id="643052"/>
    <lineage>
        <taxon>Bacteria</taxon>
        <taxon>Bacillati</taxon>
        <taxon>Actinomycetota</taxon>
        <taxon>Actinomycetes</taxon>
        <taxon>Micromonosporales</taxon>
        <taxon>Micromonosporaceae</taxon>
        <taxon>Allocatelliglobosispora</taxon>
    </lineage>
</organism>
<dbReference type="Pfam" id="PF00082">
    <property type="entry name" value="Peptidase_S8"/>
    <property type="match status" value="1"/>
</dbReference>
<keyword evidence="4 5" id="KW-0720">Serine protease</keyword>
<comment type="similarity">
    <text evidence="1 5">Belongs to the peptidase S8 family.</text>
</comment>
<keyword evidence="8" id="KW-1185">Reference proteome</keyword>
<feature type="active site" description="Charge relay system" evidence="5">
    <location>
        <position position="247"/>
    </location>
</feature>